<proteinExistence type="predicted"/>
<sequence>MKSRLARGGGLLLLVGLAGCSDPDIAGLDRQLAEIRANPGRLELSALPDTPKYVAIPYAQADRRSPFMARLPEPEAGLVGGSEELAPDMARPKEPLELYPLERLALVGTLSVGGQPSALVRAPDGEVHRLRNGNYMGTDFGRIVSITEASVQLVEVVPNGRGGWIERVRSLSLNGGGRQRG</sequence>
<reference evidence="1 3" key="1">
    <citation type="submission" date="2019-07" db="EMBL/GenBank/DDBJ databases">
        <title>Whole genome shotgun sequence of Halomonas pacifica NBRC 102220.</title>
        <authorList>
            <person name="Hosoyama A."/>
            <person name="Uohara A."/>
            <person name="Ohji S."/>
            <person name="Ichikawa N."/>
        </authorList>
    </citation>
    <scope>NUCLEOTIDE SEQUENCE [LARGE SCALE GENOMIC DNA]</scope>
    <source>
        <strain evidence="1 3">NBRC 102220</strain>
    </source>
</reference>
<evidence type="ECO:0000313" key="4">
    <source>
        <dbReference type="Proteomes" id="UP000651738"/>
    </source>
</evidence>
<dbReference type="RefSeq" id="WP_146803607.1">
    <property type="nucleotide sequence ID" value="NZ_BJUK01000031.1"/>
</dbReference>
<reference evidence="2 4" key="2">
    <citation type="submission" date="2020-12" db="EMBL/GenBank/DDBJ databases">
        <title>Draft genome sequence of Halomonas pacifica strain CARE-V15.</title>
        <authorList>
            <person name="Vignesh N."/>
            <person name="Thabitha A."/>
            <person name="Saravanan R."/>
            <person name="Manigandan V."/>
        </authorList>
    </citation>
    <scope>NUCLEOTIDE SEQUENCE [LARGE SCALE GENOMIC DNA]</scope>
    <source>
        <strain evidence="2 4">CARE-V15</strain>
    </source>
</reference>
<dbReference type="Pfam" id="PF04351">
    <property type="entry name" value="PilP"/>
    <property type="match status" value="1"/>
</dbReference>
<evidence type="ECO:0000313" key="3">
    <source>
        <dbReference type="Proteomes" id="UP000321275"/>
    </source>
</evidence>
<evidence type="ECO:0000313" key="1">
    <source>
        <dbReference type="EMBL" id="GEK48273.1"/>
    </source>
</evidence>
<keyword evidence="3" id="KW-1185">Reference proteome</keyword>
<dbReference type="Proteomes" id="UP000651738">
    <property type="component" value="Unassembled WGS sequence"/>
</dbReference>
<gene>
    <name evidence="1" type="primary">pilP</name>
    <name evidence="1" type="ORF">HPA02_25560</name>
    <name evidence="2" type="ORF">I7V36_06005</name>
</gene>
<comment type="caution">
    <text evidence="1">The sequence shown here is derived from an EMBL/GenBank/DDBJ whole genome shotgun (WGS) entry which is preliminary data.</text>
</comment>
<dbReference type="AlphaFoldDB" id="A0A510XA95"/>
<protein>
    <submittedName>
        <fullName evidence="1">Fimbrial protein</fullName>
    </submittedName>
    <submittedName>
        <fullName evidence="2">Pilus assembly protein PilP</fullName>
    </submittedName>
</protein>
<name>A0A510XA95_9GAMM</name>
<dbReference type="InterPro" id="IPR007446">
    <property type="entry name" value="PilP"/>
</dbReference>
<dbReference type="Proteomes" id="UP000321275">
    <property type="component" value="Unassembled WGS sequence"/>
</dbReference>
<accession>A0A510XA95</accession>
<dbReference type="EMBL" id="BJUK01000031">
    <property type="protein sequence ID" value="GEK48273.1"/>
    <property type="molecule type" value="Genomic_DNA"/>
</dbReference>
<dbReference type="Gene3D" id="2.30.30.830">
    <property type="match status" value="1"/>
</dbReference>
<dbReference type="PROSITE" id="PS51257">
    <property type="entry name" value="PROKAR_LIPOPROTEIN"/>
    <property type="match status" value="1"/>
</dbReference>
<evidence type="ECO:0000313" key="2">
    <source>
        <dbReference type="EMBL" id="MBH8579648.1"/>
    </source>
</evidence>
<dbReference type="EMBL" id="JAEDAF010000004">
    <property type="protein sequence ID" value="MBH8579648.1"/>
    <property type="molecule type" value="Genomic_DNA"/>
</dbReference>
<dbReference type="OrthoDB" id="5296580at2"/>
<dbReference type="PIRSF" id="PIRSF016481">
    <property type="entry name" value="Pilus_assembly_PilP"/>
    <property type="match status" value="1"/>
</dbReference>
<organism evidence="1 3">
    <name type="scientific">Bisbaumannia pacifica</name>
    <dbReference type="NCBI Taxonomy" id="77098"/>
    <lineage>
        <taxon>Bacteria</taxon>
        <taxon>Pseudomonadati</taxon>
        <taxon>Pseudomonadota</taxon>
        <taxon>Gammaproteobacteria</taxon>
        <taxon>Oceanospirillales</taxon>
        <taxon>Halomonadaceae</taxon>
        <taxon>Bisbaumannia</taxon>
    </lineage>
</organism>